<organism evidence="2 3">
    <name type="scientific">Fodinicola feengrottensis</name>
    <dbReference type="NCBI Taxonomy" id="435914"/>
    <lineage>
        <taxon>Bacteria</taxon>
        <taxon>Bacillati</taxon>
        <taxon>Actinomycetota</taxon>
        <taxon>Actinomycetes</taxon>
        <taxon>Mycobacteriales</taxon>
        <taxon>Fodinicola</taxon>
    </lineage>
</organism>
<dbReference type="RefSeq" id="WP_163567197.1">
    <property type="nucleotide sequence ID" value="NZ_BAAANY010000036.1"/>
</dbReference>
<keyword evidence="1" id="KW-1277">Toxin-antitoxin system</keyword>
<evidence type="ECO:0000256" key="1">
    <source>
        <dbReference type="ARBA" id="ARBA00022649"/>
    </source>
</evidence>
<name>A0ABN2IRI1_9ACTN</name>
<gene>
    <name evidence="2" type="ORF">GCM10009765_69570</name>
</gene>
<evidence type="ECO:0000313" key="3">
    <source>
        <dbReference type="Proteomes" id="UP001500618"/>
    </source>
</evidence>
<reference evidence="2 3" key="1">
    <citation type="journal article" date="2019" name="Int. J. Syst. Evol. Microbiol.">
        <title>The Global Catalogue of Microorganisms (GCM) 10K type strain sequencing project: providing services to taxonomists for standard genome sequencing and annotation.</title>
        <authorList>
            <consortium name="The Broad Institute Genomics Platform"/>
            <consortium name="The Broad Institute Genome Sequencing Center for Infectious Disease"/>
            <person name="Wu L."/>
            <person name="Ma J."/>
        </authorList>
    </citation>
    <scope>NUCLEOTIDE SEQUENCE [LARGE SCALE GENOMIC DNA]</scope>
    <source>
        <strain evidence="2 3">JCM 14718</strain>
    </source>
</reference>
<dbReference type="EMBL" id="BAAANY010000036">
    <property type="protein sequence ID" value="GAA1710336.1"/>
    <property type="molecule type" value="Genomic_DNA"/>
</dbReference>
<comment type="caution">
    <text evidence="2">The sequence shown here is derived from an EMBL/GenBank/DDBJ whole genome shotgun (WGS) entry which is preliminary data.</text>
</comment>
<protein>
    <submittedName>
        <fullName evidence="2">Type II toxin-antitoxin system VapB family antitoxin</fullName>
    </submittedName>
</protein>
<proteinExistence type="predicted"/>
<dbReference type="Proteomes" id="UP001500618">
    <property type="component" value="Unassembled WGS sequence"/>
</dbReference>
<keyword evidence="3" id="KW-1185">Reference proteome</keyword>
<accession>A0ABN2IRI1</accession>
<evidence type="ECO:0000313" key="2">
    <source>
        <dbReference type="EMBL" id="GAA1710336.1"/>
    </source>
</evidence>
<sequence>MAMNIKDPEAEQLAAELATLTGETKTAAVRAALRERLERLRQPDVRKQRHERMMRVLEEEIWPQIPPEVRGKSITKQEREEILGFGPEDV</sequence>
<dbReference type="Pfam" id="PF07704">
    <property type="entry name" value="PSK_trans_fac"/>
    <property type="match status" value="1"/>
</dbReference>
<dbReference type="InterPro" id="IPR011660">
    <property type="entry name" value="VapB-like"/>
</dbReference>